<name>A0A915KZR1_ROMCU</name>
<organism evidence="1 2">
    <name type="scientific">Romanomermis culicivorax</name>
    <name type="common">Nematode worm</name>
    <dbReference type="NCBI Taxonomy" id="13658"/>
    <lineage>
        <taxon>Eukaryota</taxon>
        <taxon>Metazoa</taxon>
        <taxon>Ecdysozoa</taxon>
        <taxon>Nematoda</taxon>
        <taxon>Enoplea</taxon>
        <taxon>Dorylaimia</taxon>
        <taxon>Mermithida</taxon>
        <taxon>Mermithoidea</taxon>
        <taxon>Mermithidae</taxon>
        <taxon>Romanomermis</taxon>
    </lineage>
</organism>
<dbReference type="AlphaFoldDB" id="A0A915KZR1"/>
<dbReference type="WBParaSite" id="nRc.2.0.1.t44433-RA">
    <property type="protein sequence ID" value="nRc.2.0.1.t44433-RA"/>
    <property type="gene ID" value="nRc.2.0.1.g44433"/>
</dbReference>
<proteinExistence type="predicted"/>
<keyword evidence="1" id="KW-1185">Reference proteome</keyword>
<dbReference type="Proteomes" id="UP000887565">
    <property type="component" value="Unplaced"/>
</dbReference>
<evidence type="ECO:0000313" key="2">
    <source>
        <dbReference type="WBParaSite" id="nRc.2.0.1.t44433-RA"/>
    </source>
</evidence>
<accession>A0A915KZR1</accession>
<sequence>MLQKSLKKKKKSLMLQKSLKKKKALLLQNSPENWAMLVKIKRQLAFKRHLLTSSSSTASRIPTMIQRRIPVQ</sequence>
<reference evidence="2" key="1">
    <citation type="submission" date="2022-11" db="UniProtKB">
        <authorList>
            <consortium name="WormBaseParasite"/>
        </authorList>
    </citation>
    <scope>IDENTIFICATION</scope>
</reference>
<protein>
    <submittedName>
        <fullName evidence="2">Uncharacterized protein</fullName>
    </submittedName>
</protein>
<evidence type="ECO:0000313" key="1">
    <source>
        <dbReference type="Proteomes" id="UP000887565"/>
    </source>
</evidence>